<feature type="active site" evidence="4">
    <location>
        <position position="43"/>
    </location>
</feature>
<dbReference type="Gene3D" id="3.30.1060.10">
    <property type="entry name" value="Peptide methionine sulphoxide reductase MsrA"/>
    <property type="match status" value="1"/>
</dbReference>
<dbReference type="Proteomes" id="UP000030185">
    <property type="component" value="Unassembled WGS sequence"/>
</dbReference>
<protein>
    <recommendedName>
        <fullName evidence="4">Peptide methionine sulfoxide reductase MsrA</fullName>
        <shortName evidence="4">Protein-methionine-S-oxide reductase</shortName>
        <ecNumber evidence="4">1.8.4.11</ecNumber>
    </recommendedName>
    <alternativeName>
        <fullName evidence="4">Peptide-methionine (S)-S-oxide reductase</fullName>
        <shortName evidence="4">Peptide Met(O) reductase</shortName>
    </alternativeName>
</protein>
<dbReference type="STRING" id="153721.MYP_1945"/>
<evidence type="ECO:0000256" key="2">
    <source>
        <dbReference type="ARBA" id="ARBA00047806"/>
    </source>
</evidence>
<dbReference type="NCBIfam" id="TIGR00401">
    <property type="entry name" value="msrA"/>
    <property type="match status" value="1"/>
</dbReference>
<comment type="caution">
    <text evidence="6">The sequence shown here is derived from an EMBL/GenBank/DDBJ whole genome shotgun (WGS) entry which is preliminary data.</text>
</comment>
<organism evidence="6 7">
    <name type="scientific">Sporocytophaga myxococcoides</name>
    <dbReference type="NCBI Taxonomy" id="153721"/>
    <lineage>
        <taxon>Bacteria</taxon>
        <taxon>Pseudomonadati</taxon>
        <taxon>Bacteroidota</taxon>
        <taxon>Cytophagia</taxon>
        <taxon>Cytophagales</taxon>
        <taxon>Cytophagaceae</taxon>
        <taxon>Sporocytophaga</taxon>
    </lineage>
</organism>
<evidence type="ECO:0000256" key="4">
    <source>
        <dbReference type="HAMAP-Rule" id="MF_01401"/>
    </source>
</evidence>
<evidence type="ECO:0000256" key="1">
    <source>
        <dbReference type="ARBA" id="ARBA00023002"/>
    </source>
</evidence>
<evidence type="ECO:0000256" key="3">
    <source>
        <dbReference type="ARBA" id="ARBA00048782"/>
    </source>
</evidence>
<dbReference type="Pfam" id="PF01625">
    <property type="entry name" value="PMSR"/>
    <property type="match status" value="1"/>
</dbReference>
<dbReference type="eggNOG" id="COG0225">
    <property type="taxonomic scope" value="Bacteria"/>
</dbReference>
<evidence type="ECO:0000313" key="6">
    <source>
        <dbReference type="EMBL" id="GAL84717.1"/>
    </source>
</evidence>
<name>A0A098LE36_9BACT</name>
<comment type="similarity">
    <text evidence="4">Belongs to the MsrA Met sulfoxide reductase family.</text>
</comment>
<comment type="catalytic activity">
    <reaction evidence="2 4">
        <text>L-methionyl-[protein] + [thioredoxin]-disulfide + H2O = L-methionyl-(S)-S-oxide-[protein] + [thioredoxin]-dithiol</text>
        <dbReference type="Rhea" id="RHEA:14217"/>
        <dbReference type="Rhea" id="RHEA-COMP:10698"/>
        <dbReference type="Rhea" id="RHEA-COMP:10700"/>
        <dbReference type="Rhea" id="RHEA-COMP:12313"/>
        <dbReference type="Rhea" id="RHEA-COMP:12315"/>
        <dbReference type="ChEBI" id="CHEBI:15377"/>
        <dbReference type="ChEBI" id="CHEBI:16044"/>
        <dbReference type="ChEBI" id="CHEBI:29950"/>
        <dbReference type="ChEBI" id="CHEBI:44120"/>
        <dbReference type="ChEBI" id="CHEBI:50058"/>
        <dbReference type="EC" id="1.8.4.11"/>
    </reaction>
</comment>
<comment type="catalytic activity">
    <reaction evidence="3 4">
        <text>[thioredoxin]-disulfide + L-methionine + H2O = L-methionine (S)-S-oxide + [thioredoxin]-dithiol</text>
        <dbReference type="Rhea" id="RHEA:19993"/>
        <dbReference type="Rhea" id="RHEA-COMP:10698"/>
        <dbReference type="Rhea" id="RHEA-COMP:10700"/>
        <dbReference type="ChEBI" id="CHEBI:15377"/>
        <dbReference type="ChEBI" id="CHEBI:29950"/>
        <dbReference type="ChEBI" id="CHEBI:50058"/>
        <dbReference type="ChEBI" id="CHEBI:57844"/>
        <dbReference type="ChEBI" id="CHEBI:58772"/>
        <dbReference type="EC" id="1.8.4.11"/>
    </reaction>
</comment>
<proteinExistence type="inferred from homology"/>
<dbReference type="EC" id="1.8.4.11" evidence="4"/>
<keyword evidence="7" id="KW-1185">Reference proteome</keyword>
<sequence>MKPTIYTCLTIIIIFNSVRNRNSDYAKLTNGSKTDTATFAAGCFWATEAAFAQIKGVQNVISGYCGGDSSDATYEKIETGKTGHAESVQIYYDPAIISYDKLLDIFFTAHDATQLNRQGPDIGPQYRSEIFYTNLSQKNQAEEKIRYLNKTKYNQKITTQIAPMIHFYEAEPYHQDYVKHHPNESYIKNVSLPKINKVKKDFSEYLK</sequence>
<feature type="domain" description="Peptide methionine sulphoxide reductase MsrA" evidence="5">
    <location>
        <begin position="36"/>
        <end position="186"/>
    </location>
</feature>
<evidence type="ECO:0000259" key="5">
    <source>
        <dbReference type="Pfam" id="PF01625"/>
    </source>
</evidence>
<keyword evidence="1 4" id="KW-0560">Oxidoreductase</keyword>
<dbReference type="AlphaFoldDB" id="A0A098LE36"/>
<dbReference type="PANTHER" id="PTHR43774">
    <property type="entry name" value="PEPTIDE METHIONINE SULFOXIDE REDUCTASE"/>
    <property type="match status" value="1"/>
</dbReference>
<dbReference type="RefSeq" id="WP_052430060.1">
    <property type="nucleotide sequence ID" value="NZ_BBLT01000003.1"/>
</dbReference>
<comment type="function">
    <text evidence="4">Has an important function as a repair enzyme for proteins that have been inactivated by oxidation. Catalyzes the reversible oxidation-reduction of methionine sulfoxide in proteins to methionine.</text>
</comment>
<dbReference type="EMBL" id="BBLT01000003">
    <property type="protein sequence ID" value="GAL84717.1"/>
    <property type="molecule type" value="Genomic_DNA"/>
</dbReference>
<dbReference type="OrthoDB" id="4174719at2"/>
<gene>
    <name evidence="4" type="primary">msrA</name>
    <name evidence="6" type="ORF">MYP_1945</name>
</gene>
<dbReference type="HAMAP" id="MF_01401">
    <property type="entry name" value="MsrA"/>
    <property type="match status" value="1"/>
</dbReference>
<reference evidence="6 7" key="1">
    <citation type="submission" date="2014-09" db="EMBL/GenBank/DDBJ databases">
        <title>Sporocytophaga myxococcoides PG-01 genome sequencing.</title>
        <authorList>
            <person name="Liu L."/>
            <person name="Gao P.J."/>
            <person name="Chen G.J."/>
            <person name="Wang L.S."/>
        </authorList>
    </citation>
    <scope>NUCLEOTIDE SEQUENCE [LARGE SCALE GENOMIC DNA]</scope>
    <source>
        <strain evidence="6 7">PG-01</strain>
    </source>
</reference>
<dbReference type="InterPro" id="IPR002569">
    <property type="entry name" value="Met_Sox_Rdtase_MsrA_dom"/>
</dbReference>
<dbReference type="SUPFAM" id="SSF55068">
    <property type="entry name" value="Peptide methionine sulfoxide reductase"/>
    <property type="match status" value="1"/>
</dbReference>
<dbReference type="PANTHER" id="PTHR43774:SF1">
    <property type="entry name" value="PEPTIDE METHIONINE SULFOXIDE REDUCTASE MSRA 2"/>
    <property type="match status" value="1"/>
</dbReference>
<accession>A0A098LE36</accession>
<dbReference type="GO" id="GO:0008113">
    <property type="term" value="F:peptide-methionine (S)-S-oxide reductase activity"/>
    <property type="evidence" value="ECO:0007669"/>
    <property type="project" value="UniProtKB-UniRule"/>
</dbReference>
<evidence type="ECO:0000313" key="7">
    <source>
        <dbReference type="Proteomes" id="UP000030185"/>
    </source>
</evidence>
<dbReference type="InterPro" id="IPR036509">
    <property type="entry name" value="Met_Sox_Rdtase_MsrA_sf"/>
</dbReference>
<dbReference type="GO" id="GO:0033744">
    <property type="term" value="F:L-methionine:thioredoxin-disulfide S-oxidoreductase activity"/>
    <property type="evidence" value="ECO:0007669"/>
    <property type="project" value="RHEA"/>
</dbReference>